<feature type="region of interest" description="Disordered" evidence="4">
    <location>
        <begin position="91"/>
        <end position="118"/>
    </location>
</feature>
<dbReference type="GO" id="GO:0005681">
    <property type="term" value="C:spliceosomal complex"/>
    <property type="evidence" value="ECO:0007669"/>
    <property type="project" value="TreeGrafter"/>
</dbReference>
<dbReference type="InterPro" id="IPR045166">
    <property type="entry name" value="Spp2-like"/>
</dbReference>
<dbReference type="GO" id="GO:0000398">
    <property type="term" value="P:mRNA splicing, via spliceosome"/>
    <property type="evidence" value="ECO:0007669"/>
    <property type="project" value="InterPro"/>
</dbReference>
<dbReference type="PANTHER" id="PTHR15818:SF2">
    <property type="entry name" value="G-PATCH DOMAIN AND KOW MOTIFS-CONTAINING PROTEIN"/>
    <property type="match status" value="1"/>
</dbReference>
<evidence type="ECO:0000256" key="4">
    <source>
        <dbReference type="SAM" id="MobiDB-lite"/>
    </source>
</evidence>
<organism evidence="6 7">
    <name type="scientific">Pseudocohnilembus persalinus</name>
    <name type="common">Ciliate</name>
    <dbReference type="NCBI Taxonomy" id="266149"/>
    <lineage>
        <taxon>Eukaryota</taxon>
        <taxon>Sar</taxon>
        <taxon>Alveolata</taxon>
        <taxon>Ciliophora</taxon>
        <taxon>Intramacronucleata</taxon>
        <taxon>Oligohymenophorea</taxon>
        <taxon>Scuticociliatia</taxon>
        <taxon>Philasterida</taxon>
        <taxon>Pseudocohnilembidae</taxon>
        <taxon>Pseudocohnilembus</taxon>
    </lineage>
</organism>
<dbReference type="OrthoDB" id="5577072at2759"/>
<keyword evidence="7" id="KW-1185">Reference proteome</keyword>
<evidence type="ECO:0000256" key="1">
    <source>
        <dbReference type="ARBA" id="ARBA00004123"/>
    </source>
</evidence>
<dbReference type="InterPro" id="IPR000467">
    <property type="entry name" value="G_patch_dom"/>
</dbReference>
<dbReference type="AlphaFoldDB" id="A0A0V0QAB9"/>
<proteinExistence type="inferred from homology"/>
<feature type="domain" description="G-patch" evidence="5">
    <location>
        <begin position="37"/>
        <end position="68"/>
    </location>
</feature>
<dbReference type="PANTHER" id="PTHR15818">
    <property type="entry name" value="G PATCH AND KOW-CONTAINING"/>
    <property type="match status" value="1"/>
</dbReference>
<gene>
    <name evidence="6" type="ORF">PPERSA_02930</name>
</gene>
<protein>
    <recommendedName>
        <fullName evidence="5">G-patch domain-containing protein</fullName>
    </recommendedName>
</protein>
<dbReference type="SMART" id="SM00739">
    <property type="entry name" value="KOW"/>
    <property type="match status" value="2"/>
</dbReference>
<comment type="caution">
    <text evidence="6">The sequence shown here is derived from an EMBL/GenBank/DDBJ whole genome shotgun (WGS) entry which is preliminary data.</text>
</comment>
<comment type="similarity">
    <text evidence="2">Belongs to the MOS2 family.</text>
</comment>
<dbReference type="Pfam" id="PF12656">
    <property type="entry name" value="G-patch_2"/>
    <property type="match status" value="1"/>
</dbReference>
<sequence>MEEEDFVIKDIDQKDRFDKDKFTGEDITLEAYDRISVDDFGTMALKKMGWREDKGIGKRKHVQDLILPKLRGHRQGLGADPIPQIKDKKQINKEKREQQQDITGQNKRQQDEAAAQNKFGIKNRMEVFIVSGEHEGLKGIVTSVNNDRNECNVELKNGVTLRISLYDVQDVEKRNQQIKELEQMKNKDKKSKKDKKKKKRSKSSDSDNSDNQGNNNNSRSRSRSGSNKKKEAKTRNPSSSPENKKSKKKKEKKPKKEKKEKKLKWVLPKIRVKIISKELENLYNTKAVIQDVLSEKQFQIISEKGDILDDLKEKDIQTVLPSVENTVLIVGGEFRGKKAILKSRDKKQNTVIIMLTEPPFDLLQCTQDDVCEYVNQ</sequence>
<dbReference type="Gene3D" id="2.30.30.30">
    <property type="match status" value="2"/>
</dbReference>
<feature type="compositionally biased region" description="Low complexity" evidence="4">
    <location>
        <begin position="209"/>
        <end position="219"/>
    </location>
</feature>
<dbReference type="PROSITE" id="PS50174">
    <property type="entry name" value="G_PATCH"/>
    <property type="match status" value="1"/>
</dbReference>
<evidence type="ECO:0000259" key="5">
    <source>
        <dbReference type="PROSITE" id="PS50174"/>
    </source>
</evidence>
<evidence type="ECO:0000313" key="7">
    <source>
        <dbReference type="Proteomes" id="UP000054937"/>
    </source>
</evidence>
<evidence type="ECO:0000313" key="6">
    <source>
        <dbReference type="EMBL" id="KRW99098.1"/>
    </source>
</evidence>
<dbReference type="InterPro" id="IPR026822">
    <property type="entry name" value="Spp2/MOS2_G-patch"/>
</dbReference>
<dbReference type="InterPro" id="IPR014722">
    <property type="entry name" value="Rib_uL2_dom2"/>
</dbReference>
<name>A0A0V0QAB9_PSEPJ</name>
<accession>A0A0V0QAB9</accession>
<dbReference type="EMBL" id="LDAU01000221">
    <property type="protein sequence ID" value="KRW99098.1"/>
    <property type="molecule type" value="Genomic_DNA"/>
</dbReference>
<dbReference type="Proteomes" id="UP000054937">
    <property type="component" value="Unassembled WGS sequence"/>
</dbReference>
<feature type="compositionally biased region" description="Basic residues" evidence="4">
    <location>
        <begin position="187"/>
        <end position="201"/>
    </location>
</feature>
<feature type="region of interest" description="Disordered" evidence="4">
    <location>
        <begin position="180"/>
        <end position="262"/>
    </location>
</feature>
<reference evidence="6 7" key="1">
    <citation type="journal article" date="2015" name="Sci. Rep.">
        <title>Genome of the facultative scuticociliatosis pathogen Pseudocohnilembus persalinus provides insight into its virulence through horizontal gene transfer.</title>
        <authorList>
            <person name="Xiong J."/>
            <person name="Wang G."/>
            <person name="Cheng J."/>
            <person name="Tian M."/>
            <person name="Pan X."/>
            <person name="Warren A."/>
            <person name="Jiang C."/>
            <person name="Yuan D."/>
            <person name="Miao W."/>
        </authorList>
    </citation>
    <scope>NUCLEOTIDE SEQUENCE [LARGE SCALE GENOMIC DNA]</scope>
    <source>
        <strain evidence="6">36N120E</strain>
    </source>
</reference>
<keyword evidence="3" id="KW-0539">Nucleus</keyword>
<feature type="compositionally biased region" description="Basic residues" evidence="4">
    <location>
        <begin position="245"/>
        <end position="262"/>
    </location>
</feature>
<dbReference type="InParanoid" id="A0A0V0QAB9"/>
<dbReference type="InterPro" id="IPR005824">
    <property type="entry name" value="KOW"/>
</dbReference>
<dbReference type="GO" id="GO:0003676">
    <property type="term" value="F:nucleic acid binding"/>
    <property type="evidence" value="ECO:0007669"/>
    <property type="project" value="InterPro"/>
</dbReference>
<evidence type="ECO:0000256" key="2">
    <source>
        <dbReference type="ARBA" id="ARBA00010966"/>
    </source>
</evidence>
<evidence type="ECO:0000256" key="3">
    <source>
        <dbReference type="ARBA" id="ARBA00023242"/>
    </source>
</evidence>
<feature type="compositionally biased region" description="Basic residues" evidence="4">
    <location>
        <begin position="220"/>
        <end position="232"/>
    </location>
</feature>
<dbReference type="Pfam" id="PF25088">
    <property type="entry name" value="GPKOW_C"/>
    <property type="match status" value="1"/>
</dbReference>
<comment type="subcellular location">
    <subcellularLocation>
        <location evidence="1">Nucleus</location>
    </subcellularLocation>
</comment>